<evidence type="ECO:0000313" key="2">
    <source>
        <dbReference type="EMBL" id="KIM34980.1"/>
    </source>
</evidence>
<evidence type="ECO:0000256" key="1">
    <source>
        <dbReference type="SAM" id="Phobius"/>
    </source>
</evidence>
<sequence>MASYESGPSDETGEVNGDLGLYVTGSTHGDLNFGYIGRLLASEFVQPFLAPPAVVMFPSIAIPPLFLRLYPESMLFSFVVSMLCLFDSEVVATRPRPLP</sequence>
<keyword evidence="1" id="KW-0812">Transmembrane</keyword>
<accession>A0A0C3BDU7</accession>
<proteinExistence type="predicted"/>
<gene>
    <name evidence="2" type="ORF">M413DRAFT_32865</name>
</gene>
<protein>
    <submittedName>
        <fullName evidence="2">Uncharacterized protein</fullName>
    </submittedName>
</protein>
<keyword evidence="1" id="KW-0472">Membrane</keyword>
<reference evidence="2 3" key="1">
    <citation type="submission" date="2014-04" db="EMBL/GenBank/DDBJ databases">
        <authorList>
            <consortium name="DOE Joint Genome Institute"/>
            <person name="Kuo A."/>
            <person name="Gay G."/>
            <person name="Dore J."/>
            <person name="Kohler A."/>
            <person name="Nagy L.G."/>
            <person name="Floudas D."/>
            <person name="Copeland A."/>
            <person name="Barry K.W."/>
            <person name="Cichocki N."/>
            <person name="Veneault-Fourrey C."/>
            <person name="LaButti K."/>
            <person name="Lindquist E.A."/>
            <person name="Lipzen A."/>
            <person name="Lundell T."/>
            <person name="Morin E."/>
            <person name="Murat C."/>
            <person name="Sun H."/>
            <person name="Tunlid A."/>
            <person name="Henrissat B."/>
            <person name="Grigoriev I.V."/>
            <person name="Hibbett D.S."/>
            <person name="Martin F."/>
            <person name="Nordberg H.P."/>
            <person name="Cantor M.N."/>
            <person name="Hua S.X."/>
        </authorList>
    </citation>
    <scope>NUCLEOTIDE SEQUENCE [LARGE SCALE GENOMIC DNA]</scope>
    <source>
        <strain evidence="3">h7</strain>
    </source>
</reference>
<dbReference type="AlphaFoldDB" id="A0A0C3BDU7"/>
<name>A0A0C3BDU7_HEBCY</name>
<keyword evidence="3" id="KW-1185">Reference proteome</keyword>
<feature type="transmembrane region" description="Helical" evidence="1">
    <location>
        <begin position="48"/>
        <end position="67"/>
    </location>
</feature>
<evidence type="ECO:0000313" key="3">
    <source>
        <dbReference type="Proteomes" id="UP000053424"/>
    </source>
</evidence>
<dbReference type="EMBL" id="KN831837">
    <property type="protein sequence ID" value="KIM34980.1"/>
    <property type="molecule type" value="Genomic_DNA"/>
</dbReference>
<dbReference type="HOGENOM" id="CLU_2320693_0_0_1"/>
<reference evidence="3" key="2">
    <citation type="submission" date="2015-01" db="EMBL/GenBank/DDBJ databases">
        <title>Evolutionary Origins and Diversification of the Mycorrhizal Mutualists.</title>
        <authorList>
            <consortium name="DOE Joint Genome Institute"/>
            <consortium name="Mycorrhizal Genomics Consortium"/>
            <person name="Kohler A."/>
            <person name="Kuo A."/>
            <person name="Nagy L.G."/>
            <person name="Floudas D."/>
            <person name="Copeland A."/>
            <person name="Barry K.W."/>
            <person name="Cichocki N."/>
            <person name="Veneault-Fourrey C."/>
            <person name="LaButti K."/>
            <person name="Lindquist E.A."/>
            <person name="Lipzen A."/>
            <person name="Lundell T."/>
            <person name="Morin E."/>
            <person name="Murat C."/>
            <person name="Riley R."/>
            <person name="Ohm R."/>
            <person name="Sun H."/>
            <person name="Tunlid A."/>
            <person name="Henrissat B."/>
            <person name="Grigoriev I.V."/>
            <person name="Hibbett D.S."/>
            <person name="Martin F."/>
        </authorList>
    </citation>
    <scope>NUCLEOTIDE SEQUENCE [LARGE SCALE GENOMIC DNA]</scope>
    <source>
        <strain evidence="3">h7</strain>
    </source>
</reference>
<dbReference type="Proteomes" id="UP000053424">
    <property type="component" value="Unassembled WGS sequence"/>
</dbReference>
<organism evidence="2 3">
    <name type="scientific">Hebeloma cylindrosporum</name>
    <dbReference type="NCBI Taxonomy" id="76867"/>
    <lineage>
        <taxon>Eukaryota</taxon>
        <taxon>Fungi</taxon>
        <taxon>Dikarya</taxon>
        <taxon>Basidiomycota</taxon>
        <taxon>Agaricomycotina</taxon>
        <taxon>Agaricomycetes</taxon>
        <taxon>Agaricomycetidae</taxon>
        <taxon>Agaricales</taxon>
        <taxon>Agaricineae</taxon>
        <taxon>Hymenogastraceae</taxon>
        <taxon>Hebeloma</taxon>
    </lineage>
</organism>
<keyword evidence="1" id="KW-1133">Transmembrane helix</keyword>